<comment type="caution">
    <text evidence="2">The sequence shown here is derived from an EMBL/GenBank/DDBJ whole genome shotgun (WGS) entry which is preliminary data.</text>
</comment>
<evidence type="ECO:0000313" key="2">
    <source>
        <dbReference type="EMBL" id="GGH80898.1"/>
    </source>
</evidence>
<evidence type="ECO:0000313" key="3">
    <source>
        <dbReference type="Proteomes" id="UP000656813"/>
    </source>
</evidence>
<gene>
    <name evidence="2" type="ORF">GCM10007096_17990</name>
</gene>
<dbReference type="RefSeq" id="WP_188497072.1">
    <property type="nucleotide sequence ID" value="NZ_BMFV01000011.1"/>
</dbReference>
<dbReference type="InterPro" id="IPR035903">
    <property type="entry name" value="HesB-like_dom_sf"/>
</dbReference>
<dbReference type="Proteomes" id="UP000656813">
    <property type="component" value="Unassembled WGS sequence"/>
</dbReference>
<sequence length="98" mass="11464">MKIVVSDQAFEWFKDEVGLETGDAVQFYSQIYGSSPVQEKFSLAFTVNNELTDVAAKTEKDGLSFFVKDNDVWFFDGHDLYIEYNQEHEEIEYKYIKP</sequence>
<name>A0A8J2ZVM5_9BACL</name>
<dbReference type="InterPro" id="IPR008326">
    <property type="entry name" value="PdhI-like"/>
</dbReference>
<keyword evidence="3" id="KW-1185">Reference proteome</keyword>
<dbReference type="SUPFAM" id="SSF89360">
    <property type="entry name" value="HesB-like domain"/>
    <property type="match status" value="1"/>
</dbReference>
<reference evidence="2" key="1">
    <citation type="journal article" date="2014" name="Int. J. Syst. Evol. Microbiol.">
        <title>Complete genome sequence of Corynebacterium casei LMG S-19264T (=DSM 44701T), isolated from a smear-ripened cheese.</title>
        <authorList>
            <consortium name="US DOE Joint Genome Institute (JGI-PGF)"/>
            <person name="Walter F."/>
            <person name="Albersmeier A."/>
            <person name="Kalinowski J."/>
            <person name="Ruckert C."/>
        </authorList>
    </citation>
    <scope>NUCLEOTIDE SEQUENCE</scope>
    <source>
        <strain evidence="2">CGMCC 1.12777</strain>
    </source>
</reference>
<proteinExistence type="inferred from homology"/>
<dbReference type="PIRSF" id="PIRSF034852">
    <property type="entry name" value="UCP034852"/>
    <property type="match status" value="1"/>
</dbReference>
<comment type="similarity">
    <text evidence="1">Belongs to the HesB/IscA family.</text>
</comment>
<evidence type="ECO:0008006" key="4">
    <source>
        <dbReference type="Google" id="ProtNLM"/>
    </source>
</evidence>
<accession>A0A8J2ZVM5</accession>
<dbReference type="AlphaFoldDB" id="A0A8J2ZVM5"/>
<evidence type="ECO:0000256" key="1">
    <source>
        <dbReference type="ARBA" id="ARBA00006718"/>
    </source>
</evidence>
<dbReference type="EMBL" id="BMFV01000011">
    <property type="protein sequence ID" value="GGH80898.1"/>
    <property type="molecule type" value="Genomic_DNA"/>
</dbReference>
<protein>
    <recommendedName>
        <fullName evidence="4">HesB/YadR/YfhF family protein</fullName>
    </recommendedName>
</protein>
<reference evidence="2" key="2">
    <citation type="submission" date="2020-09" db="EMBL/GenBank/DDBJ databases">
        <authorList>
            <person name="Sun Q."/>
            <person name="Zhou Y."/>
        </authorList>
    </citation>
    <scope>NUCLEOTIDE SEQUENCE</scope>
    <source>
        <strain evidence="2">CGMCC 1.12777</strain>
    </source>
</reference>
<organism evidence="2 3">
    <name type="scientific">Pullulanibacillus pueri</name>
    <dbReference type="NCBI Taxonomy" id="1437324"/>
    <lineage>
        <taxon>Bacteria</taxon>
        <taxon>Bacillati</taxon>
        <taxon>Bacillota</taxon>
        <taxon>Bacilli</taxon>
        <taxon>Bacillales</taxon>
        <taxon>Sporolactobacillaceae</taxon>
        <taxon>Pullulanibacillus</taxon>
    </lineage>
</organism>